<dbReference type="SUPFAM" id="SSF51445">
    <property type="entry name" value="(Trans)glycosidases"/>
    <property type="match status" value="1"/>
</dbReference>
<sequence length="382" mass="42977">MANYSRRETLGLLAGATALGACATGRPDGSAQAVQGAGDSVSLDALARQKGLRFGTAINARQLRDPRYAEIVKAECGGLVAENEHKIYVIKPEPDAWNFAPADAIVDFAKSNDLAMRGHTLIWHHPRWLPQWLNETEFGSASEAEGFLQDYIGRVAGRYSPFLYSWDVVNETIDDETGEMRETSLSRAMGPEVIDACFRIAKEHAPNATLAYNDYMSWETTSTAHRRGVLRLLERLVGNGVPIDALGIQSHSNYEMPDEFTPQKQREWRAFVDEVVGMGLDIYLTEFDVNDTRLRPDTAYRDELIASYTKDYLDMMLSYEETKDVLAWGMVDKDSWLQTFLPREDGVEKRPTPYSSDYQPKAMREAIAQAFRDAPTRTPLRS</sequence>
<evidence type="ECO:0000256" key="7">
    <source>
        <dbReference type="ARBA" id="ARBA00023295"/>
    </source>
</evidence>
<protein>
    <recommendedName>
        <fullName evidence="9">Beta-xylanase</fullName>
        <ecNumber evidence="9">3.2.1.8</ecNumber>
    </recommendedName>
</protein>
<name>A0A840I6R3_9PROT</name>
<dbReference type="SMART" id="SM00633">
    <property type="entry name" value="Glyco_10"/>
    <property type="match status" value="1"/>
</dbReference>
<dbReference type="PANTHER" id="PTHR31490">
    <property type="entry name" value="GLYCOSYL HYDROLASE"/>
    <property type="match status" value="1"/>
</dbReference>
<evidence type="ECO:0000259" key="10">
    <source>
        <dbReference type="PROSITE" id="PS51760"/>
    </source>
</evidence>
<reference evidence="11 12" key="1">
    <citation type="submission" date="2020-08" db="EMBL/GenBank/DDBJ databases">
        <title>Genomic Encyclopedia of Type Strains, Phase IV (KMG-IV): sequencing the most valuable type-strain genomes for metagenomic binning, comparative biology and taxonomic classification.</title>
        <authorList>
            <person name="Goeker M."/>
        </authorList>
    </citation>
    <scope>NUCLEOTIDE SEQUENCE [LARGE SCALE GENOMIC DNA]</scope>
    <source>
        <strain evidence="11 12">DSM 102850</strain>
    </source>
</reference>
<dbReference type="PROSITE" id="PS51318">
    <property type="entry name" value="TAT"/>
    <property type="match status" value="1"/>
</dbReference>
<evidence type="ECO:0000256" key="9">
    <source>
        <dbReference type="RuleBase" id="RU361174"/>
    </source>
</evidence>
<dbReference type="EC" id="3.2.1.8" evidence="9"/>
<dbReference type="EMBL" id="JACHOB010000005">
    <property type="protein sequence ID" value="MBB4659933.1"/>
    <property type="molecule type" value="Genomic_DNA"/>
</dbReference>
<dbReference type="InterPro" id="IPR006311">
    <property type="entry name" value="TAT_signal"/>
</dbReference>
<keyword evidence="12" id="KW-1185">Reference proteome</keyword>
<evidence type="ECO:0000256" key="2">
    <source>
        <dbReference type="ARBA" id="ARBA00007495"/>
    </source>
</evidence>
<dbReference type="PROSITE" id="PS51760">
    <property type="entry name" value="GH10_2"/>
    <property type="match status" value="1"/>
</dbReference>
<dbReference type="Pfam" id="PF00331">
    <property type="entry name" value="Glyco_hydro_10"/>
    <property type="match status" value="1"/>
</dbReference>
<dbReference type="Gene3D" id="3.20.20.80">
    <property type="entry name" value="Glycosidases"/>
    <property type="match status" value="1"/>
</dbReference>
<evidence type="ECO:0000313" key="12">
    <source>
        <dbReference type="Proteomes" id="UP000563524"/>
    </source>
</evidence>
<evidence type="ECO:0000256" key="6">
    <source>
        <dbReference type="ARBA" id="ARBA00023277"/>
    </source>
</evidence>
<dbReference type="InterPro" id="IPR017853">
    <property type="entry name" value="GH"/>
</dbReference>
<comment type="caution">
    <text evidence="11">The sequence shown here is derived from an EMBL/GenBank/DDBJ whole genome shotgun (WGS) entry which is preliminary data.</text>
</comment>
<evidence type="ECO:0000313" key="11">
    <source>
        <dbReference type="EMBL" id="MBB4659933.1"/>
    </source>
</evidence>
<dbReference type="InterPro" id="IPR001000">
    <property type="entry name" value="GH10_dom"/>
</dbReference>
<dbReference type="RefSeq" id="WP_183819006.1">
    <property type="nucleotide sequence ID" value="NZ_JACHOB010000005.1"/>
</dbReference>
<dbReference type="PROSITE" id="PS51257">
    <property type="entry name" value="PROKAR_LIPOPROTEIN"/>
    <property type="match status" value="1"/>
</dbReference>
<comment type="catalytic activity">
    <reaction evidence="1 9">
        <text>Endohydrolysis of (1-&gt;4)-beta-D-xylosidic linkages in xylans.</text>
        <dbReference type="EC" id="3.2.1.8"/>
    </reaction>
</comment>
<dbReference type="PANTHER" id="PTHR31490:SF88">
    <property type="entry name" value="BETA-XYLANASE"/>
    <property type="match status" value="1"/>
</dbReference>
<evidence type="ECO:0000256" key="8">
    <source>
        <dbReference type="ARBA" id="ARBA00023326"/>
    </source>
</evidence>
<dbReference type="AlphaFoldDB" id="A0A840I6R3"/>
<dbReference type="Proteomes" id="UP000563524">
    <property type="component" value="Unassembled WGS sequence"/>
</dbReference>
<evidence type="ECO:0000256" key="1">
    <source>
        <dbReference type="ARBA" id="ARBA00000681"/>
    </source>
</evidence>
<feature type="domain" description="GH10" evidence="10">
    <location>
        <begin position="37"/>
        <end position="370"/>
    </location>
</feature>
<dbReference type="InterPro" id="IPR044846">
    <property type="entry name" value="GH10"/>
</dbReference>
<keyword evidence="4" id="KW-0732">Signal</keyword>
<keyword evidence="8 9" id="KW-0624">Polysaccharide degradation</keyword>
<keyword evidence="3 11" id="KW-0858">Xylan degradation</keyword>
<dbReference type="GO" id="GO:0031176">
    <property type="term" value="F:endo-1,4-beta-xylanase activity"/>
    <property type="evidence" value="ECO:0007669"/>
    <property type="project" value="UniProtKB-EC"/>
</dbReference>
<gene>
    <name evidence="11" type="ORF">GGQ59_002474</name>
</gene>
<evidence type="ECO:0000256" key="4">
    <source>
        <dbReference type="ARBA" id="ARBA00022729"/>
    </source>
</evidence>
<keyword evidence="6 9" id="KW-0119">Carbohydrate metabolism</keyword>
<accession>A0A840I6R3</accession>
<dbReference type="PRINTS" id="PR00134">
    <property type="entry name" value="GLHYDRLASE10"/>
</dbReference>
<dbReference type="GO" id="GO:0045493">
    <property type="term" value="P:xylan catabolic process"/>
    <property type="evidence" value="ECO:0007669"/>
    <property type="project" value="UniProtKB-KW"/>
</dbReference>
<comment type="similarity">
    <text evidence="2 9">Belongs to the glycosyl hydrolase 10 (cellulase F) family.</text>
</comment>
<organism evidence="11 12">
    <name type="scientific">Parvularcula dongshanensis</name>
    <dbReference type="NCBI Taxonomy" id="1173995"/>
    <lineage>
        <taxon>Bacteria</taxon>
        <taxon>Pseudomonadati</taxon>
        <taxon>Pseudomonadota</taxon>
        <taxon>Alphaproteobacteria</taxon>
        <taxon>Parvularculales</taxon>
        <taxon>Parvularculaceae</taxon>
        <taxon>Parvularcula</taxon>
    </lineage>
</organism>
<evidence type="ECO:0000256" key="5">
    <source>
        <dbReference type="ARBA" id="ARBA00022801"/>
    </source>
</evidence>
<evidence type="ECO:0000256" key="3">
    <source>
        <dbReference type="ARBA" id="ARBA00022651"/>
    </source>
</evidence>
<proteinExistence type="inferred from homology"/>
<keyword evidence="7 9" id="KW-0326">Glycosidase</keyword>
<keyword evidence="5 9" id="KW-0378">Hydrolase</keyword>